<dbReference type="Gene3D" id="3.40.50.720">
    <property type="entry name" value="NAD(P)-binding Rossmann-like Domain"/>
    <property type="match status" value="1"/>
</dbReference>
<dbReference type="NCBIfam" id="NF004534">
    <property type="entry name" value="PRK05884.1"/>
    <property type="match status" value="1"/>
</dbReference>
<dbReference type="InterPro" id="IPR002347">
    <property type="entry name" value="SDR_fam"/>
</dbReference>
<proteinExistence type="inferred from homology"/>
<name>A0A7I7VTT2_9MYCO</name>
<protein>
    <submittedName>
        <fullName evidence="2">Short-chain dehydrogenase</fullName>
    </submittedName>
</protein>
<dbReference type="EMBL" id="AP022605">
    <property type="protein sequence ID" value="BBZ07891.1"/>
    <property type="molecule type" value="Genomic_DNA"/>
</dbReference>
<dbReference type="PRINTS" id="PR00081">
    <property type="entry name" value="GDHRDH"/>
</dbReference>
<dbReference type="InterPro" id="IPR036291">
    <property type="entry name" value="NAD(P)-bd_dom_sf"/>
</dbReference>
<comment type="similarity">
    <text evidence="1">Belongs to the short-chain dehydrogenases/reductases (SDR) family.</text>
</comment>
<dbReference type="GO" id="GO:0016616">
    <property type="term" value="F:oxidoreductase activity, acting on the CH-OH group of donors, NAD or NADP as acceptor"/>
    <property type="evidence" value="ECO:0007669"/>
    <property type="project" value="TreeGrafter"/>
</dbReference>
<evidence type="ECO:0000313" key="3">
    <source>
        <dbReference type="Proteomes" id="UP000467201"/>
    </source>
</evidence>
<dbReference type="Pfam" id="PF13561">
    <property type="entry name" value="adh_short_C2"/>
    <property type="match status" value="1"/>
</dbReference>
<dbReference type="GO" id="GO:0030497">
    <property type="term" value="P:fatty acid elongation"/>
    <property type="evidence" value="ECO:0007669"/>
    <property type="project" value="TreeGrafter"/>
</dbReference>
<dbReference type="SUPFAM" id="SSF51735">
    <property type="entry name" value="NAD(P)-binding Rossmann-fold domains"/>
    <property type="match status" value="1"/>
</dbReference>
<reference evidence="2 3" key="1">
    <citation type="journal article" date="2019" name="Emerg. Microbes Infect.">
        <title>Comprehensive subspecies identification of 175 nontuberculous mycobacteria species based on 7547 genomic profiles.</title>
        <authorList>
            <person name="Matsumoto Y."/>
            <person name="Kinjo T."/>
            <person name="Motooka D."/>
            <person name="Nabeya D."/>
            <person name="Jung N."/>
            <person name="Uechi K."/>
            <person name="Horii T."/>
            <person name="Iida T."/>
            <person name="Fujita J."/>
            <person name="Nakamura S."/>
        </authorList>
    </citation>
    <scope>NUCLEOTIDE SEQUENCE [LARGE SCALE GENOMIC DNA]</scope>
    <source>
        <strain evidence="2 3">JCM 12405</strain>
    </source>
</reference>
<evidence type="ECO:0000256" key="1">
    <source>
        <dbReference type="ARBA" id="ARBA00006484"/>
    </source>
</evidence>
<dbReference type="PANTHER" id="PTHR42760">
    <property type="entry name" value="SHORT-CHAIN DEHYDROGENASES/REDUCTASES FAMILY MEMBER"/>
    <property type="match status" value="1"/>
</dbReference>
<dbReference type="PANTHER" id="PTHR42760:SF40">
    <property type="entry name" value="3-OXOACYL-[ACYL-CARRIER-PROTEIN] REDUCTASE, CHLOROPLASTIC"/>
    <property type="match status" value="1"/>
</dbReference>
<dbReference type="CDD" id="cd05233">
    <property type="entry name" value="SDR_c"/>
    <property type="match status" value="1"/>
</dbReference>
<evidence type="ECO:0000313" key="2">
    <source>
        <dbReference type="EMBL" id="BBZ07891.1"/>
    </source>
</evidence>
<accession>A0A7I7VTT2</accession>
<dbReference type="Proteomes" id="UP000467201">
    <property type="component" value="Chromosome"/>
</dbReference>
<dbReference type="KEGG" id="mdr:MDOR_20600"/>
<gene>
    <name evidence="2" type="ORF">MDOR_20600</name>
</gene>
<organism evidence="2 3">
    <name type="scientific">Mycolicibacterium doricum</name>
    <dbReference type="NCBI Taxonomy" id="126673"/>
    <lineage>
        <taxon>Bacteria</taxon>
        <taxon>Bacillati</taxon>
        <taxon>Actinomycetota</taxon>
        <taxon>Actinomycetes</taxon>
        <taxon>Mycobacteriales</taxon>
        <taxon>Mycobacteriaceae</taxon>
        <taxon>Mycolicibacterium</taxon>
    </lineage>
</organism>
<sequence>MAMEVLVTGCDTDLGRTIAERFRDDGHRVVIAGARRDDLEITAKELDVDSIVFDNTAPASVEGARTLFPHHLDTLVNVPAPHFAAEDPRTFSLADHALAWRRALDTTVVSAVLTVEIVGDHLRSGGSVVNVIPEHVVVAQAREGSIDAAIKAALSAWTAGQASYFGTRGITVNAIATGKSAEPSYDGLSSTPPAVAAEIARLALFLSTPAARHITGQTMHVSRGTLANFG</sequence>
<dbReference type="AlphaFoldDB" id="A0A7I7VTT2"/>